<organism evidence="4 5">
    <name type="scientific">Lacibacterium aquatile</name>
    <dbReference type="NCBI Taxonomy" id="1168082"/>
    <lineage>
        <taxon>Bacteria</taxon>
        <taxon>Pseudomonadati</taxon>
        <taxon>Pseudomonadota</taxon>
        <taxon>Alphaproteobacteria</taxon>
        <taxon>Rhodospirillales</taxon>
        <taxon>Rhodospirillaceae</taxon>
    </lineage>
</organism>
<sequence length="322" mass="35844">MDIAEPAPQEDTAAIRAEILERLTGFMGGETHKETGVAGLSVYRVTQPSGPLCGVYEPSLSFIIQGSKRIYIGDQTILYDASRFLITSVGLPTVAQIQAASEEEPYFCMVIKLDLKRVRQIIADIDIQPTEMPQVDLGMALGTATVDLFDALRRLVALTDTPRHIPFLATQIENEILYRLLTGEQGMHLRRIALVGTQSNRVAKAVEWLKQNFTQPLRVEDLADIASMGVSTLHHHFRAMTAMSPLQYQKHLRLNEARILMLSNNLDAATAALRVGYESPTQFNREYRRLFGAPPMRDIKAIRALDRTRTPANQETDLSAAG</sequence>
<dbReference type="PROSITE" id="PS01124">
    <property type="entry name" value="HTH_ARAC_FAMILY_2"/>
    <property type="match status" value="1"/>
</dbReference>
<name>A0ABW5DP58_9PROT</name>
<evidence type="ECO:0000256" key="2">
    <source>
        <dbReference type="ARBA" id="ARBA00023163"/>
    </source>
</evidence>
<keyword evidence="1" id="KW-0805">Transcription regulation</keyword>
<evidence type="ECO:0000256" key="1">
    <source>
        <dbReference type="ARBA" id="ARBA00023015"/>
    </source>
</evidence>
<evidence type="ECO:0000313" key="5">
    <source>
        <dbReference type="Proteomes" id="UP001597295"/>
    </source>
</evidence>
<dbReference type="EMBL" id="JBHUIP010000006">
    <property type="protein sequence ID" value="MFD2262898.1"/>
    <property type="molecule type" value="Genomic_DNA"/>
</dbReference>
<comment type="caution">
    <text evidence="4">The sequence shown here is derived from an EMBL/GenBank/DDBJ whole genome shotgun (WGS) entry which is preliminary data.</text>
</comment>
<reference evidence="5" key="1">
    <citation type="journal article" date="2019" name="Int. J. Syst. Evol. Microbiol.">
        <title>The Global Catalogue of Microorganisms (GCM) 10K type strain sequencing project: providing services to taxonomists for standard genome sequencing and annotation.</title>
        <authorList>
            <consortium name="The Broad Institute Genomics Platform"/>
            <consortium name="The Broad Institute Genome Sequencing Center for Infectious Disease"/>
            <person name="Wu L."/>
            <person name="Ma J."/>
        </authorList>
    </citation>
    <scope>NUCLEOTIDE SEQUENCE [LARGE SCALE GENOMIC DNA]</scope>
    <source>
        <strain evidence="5">CGMCC 1.19062</strain>
    </source>
</reference>
<dbReference type="Proteomes" id="UP001597295">
    <property type="component" value="Unassembled WGS sequence"/>
</dbReference>
<dbReference type="SUPFAM" id="SSF46689">
    <property type="entry name" value="Homeodomain-like"/>
    <property type="match status" value="2"/>
</dbReference>
<dbReference type="PANTHER" id="PTHR43436">
    <property type="entry name" value="ARAC-FAMILY TRANSCRIPTIONAL REGULATOR"/>
    <property type="match status" value="1"/>
</dbReference>
<dbReference type="Pfam" id="PF12833">
    <property type="entry name" value="HTH_18"/>
    <property type="match status" value="1"/>
</dbReference>
<evidence type="ECO:0000313" key="4">
    <source>
        <dbReference type="EMBL" id="MFD2262898.1"/>
    </source>
</evidence>
<dbReference type="InterPro" id="IPR018060">
    <property type="entry name" value="HTH_AraC"/>
</dbReference>
<dbReference type="PANTHER" id="PTHR43436:SF1">
    <property type="entry name" value="TRANSCRIPTIONAL REGULATORY PROTEIN"/>
    <property type="match status" value="1"/>
</dbReference>
<keyword evidence="2" id="KW-0804">Transcription</keyword>
<keyword evidence="5" id="KW-1185">Reference proteome</keyword>
<proteinExistence type="predicted"/>
<gene>
    <name evidence="4" type="ORF">ACFSM5_08365</name>
</gene>
<dbReference type="SMART" id="SM00342">
    <property type="entry name" value="HTH_ARAC"/>
    <property type="match status" value="1"/>
</dbReference>
<dbReference type="InterPro" id="IPR009594">
    <property type="entry name" value="Tscrpt_reg_HTH_AraC_N"/>
</dbReference>
<dbReference type="Pfam" id="PF06719">
    <property type="entry name" value="AraC_N"/>
    <property type="match status" value="1"/>
</dbReference>
<dbReference type="InterPro" id="IPR009057">
    <property type="entry name" value="Homeodomain-like_sf"/>
</dbReference>
<accession>A0ABW5DP58</accession>
<protein>
    <submittedName>
        <fullName evidence="4">AraC family transcriptional regulator N-terminal domain-containing protein</fullName>
    </submittedName>
</protein>
<dbReference type="RefSeq" id="WP_379875867.1">
    <property type="nucleotide sequence ID" value="NZ_JBHUIP010000006.1"/>
</dbReference>
<dbReference type="Gene3D" id="1.10.10.60">
    <property type="entry name" value="Homeodomain-like"/>
    <property type="match status" value="1"/>
</dbReference>
<evidence type="ECO:0000259" key="3">
    <source>
        <dbReference type="PROSITE" id="PS01124"/>
    </source>
</evidence>
<feature type="domain" description="HTH araC/xylS-type" evidence="3">
    <location>
        <begin position="203"/>
        <end position="301"/>
    </location>
</feature>